<reference evidence="4" key="1">
    <citation type="submission" date="2019-03" db="EMBL/GenBank/DDBJ databases">
        <title>Improved annotation for the trematode Fasciola hepatica.</title>
        <authorList>
            <person name="Choi Y.-J."/>
            <person name="Martin J."/>
            <person name="Mitreva M."/>
        </authorList>
    </citation>
    <scope>NUCLEOTIDE SEQUENCE [LARGE SCALE GENOMIC DNA]</scope>
</reference>
<dbReference type="Gene3D" id="3.40.50.300">
    <property type="entry name" value="P-loop containing nucleotide triphosphate hydrolases"/>
    <property type="match status" value="2"/>
</dbReference>
<protein>
    <submittedName>
        <fullName evidence="4">Septin-4</fullName>
    </submittedName>
</protein>
<keyword evidence="1" id="KW-0547">Nucleotide-binding</keyword>
<comment type="caution">
    <text evidence="4">The sequence shown here is derived from an EMBL/GenBank/DDBJ whole genome shotgun (WGS) entry which is preliminary data.</text>
</comment>
<dbReference type="EMBL" id="JXXN02001465">
    <property type="protein sequence ID" value="THD24712.1"/>
    <property type="molecule type" value="Genomic_DNA"/>
</dbReference>
<dbReference type="PIRSF" id="PIRSF006698">
    <property type="entry name" value="Septin"/>
    <property type="match status" value="1"/>
</dbReference>
<dbReference type="InterPro" id="IPR030379">
    <property type="entry name" value="G_SEPTIN_dom"/>
</dbReference>
<sequence length="192" mass="22506">MHRKAVKTGFNFTLMVVRESGMGKSTLINSLFTLDLYKDREVLDADCWKPIEDYIDVTFEQYFRDECGLNRKKIHDRRVHCCRYFISSYGQGLRQVDMAFMRRLQHKANIVPIIAKADALTAAEIRTFKERNLSDFHRYTIDIYRLPECDSDEDEEIKRLDKEIKSVLPFAVIGGNCVVEVDGHRIRGRQYS</sequence>
<dbReference type="Pfam" id="PF00735">
    <property type="entry name" value="Septin"/>
    <property type="match status" value="2"/>
</dbReference>
<evidence type="ECO:0000259" key="3">
    <source>
        <dbReference type="PROSITE" id="PS51719"/>
    </source>
</evidence>
<dbReference type="GO" id="GO:0005525">
    <property type="term" value="F:GTP binding"/>
    <property type="evidence" value="ECO:0007669"/>
    <property type="project" value="UniProtKB-KW"/>
</dbReference>
<organism evidence="4 5">
    <name type="scientific">Fasciola hepatica</name>
    <name type="common">Liver fluke</name>
    <dbReference type="NCBI Taxonomy" id="6192"/>
    <lineage>
        <taxon>Eukaryota</taxon>
        <taxon>Metazoa</taxon>
        <taxon>Spiralia</taxon>
        <taxon>Lophotrochozoa</taxon>
        <taxon>Platyhelminthes</taxon>
        <taxon>Trematoda</taxon>
        <taxon>Digenea</taxon>
        <taxon>Plagiorchiida</taxon>
        <taxon>Echinostomata</taxon>
        <taxon>Echinostomatoidea</taxon>
        <taxon>Fasciolidae</taxon>
        <taxon>Fasciola</taxon>
    </lineage>
</organism>
<dbReference type="InterPro" id="IPR027417">
    <property type="entry name" value="P-loop_NTPase"/>
</dbReference>
<evidence type="ECO:0000313" key="5">
    <source>
        <dbReference type="Proteomes" id="UP000230066"/>
    </source>
</evidence>
<accession>A0A4E0RZG6</accession>
<dbReference type="SUPFAM" id="SSF52540">
    <property type="entry name" value="P-loop containing nucleoside triphosphate hydrolases"/>
    <property type="match status" value="1"/>
</dbReference>
<dbReference type="AlphaFoldDB" id="A0A4E0RZG6"/>
<dbReference type="Proteomes" id="UP000230066">
    <property type="component" value="Unassembled WGS sequence"/>
</dbReference>
<dbReference type="PROSITE" id="PS51719">
    <property type="entry name" value="G_SEPTIN"/>
    <property type="match status" value="1"/>
</dbReference>
<feature type="domain" description="Septin-type G" evidence="3">
    <location>
        <begin position="1"/>
        <end position="192"/>
    </location>
</feature>
<name>A0A4E0RZG6_FASHE</name>
<keyword evidence="2" id="KW-0342">GTP-binding</keyword>
<gene>
    <name evidence="4" type="ORF">D915_004247</name>
</gene>
<evidence type="ECO:0000313" key="4">
    <source>
        <dbReference type="EMBL" id="THD24712.1"/>
    </source>
</evidence>
<evidence type="ECO:0000256" key="1">
    <source>
        <dbReference type="ARBA" id="ARBA00022741"/>
    </source>
</evidence>
<evidence type="ECO:0000256" key="2">
    <source>
        <dbReference type="ARBA" id="ARBA00023134"/>
    </source>
</evidence>
<dbReference type="InterPro" id="IPR016491">
    <property type="entry name" value="Septin"/>
</dbReference>
<keyword evidence="5" id="KW-1185">Reference proteome</keyword>
<dbReference type="PANTHER" id="PTHR18884">
    <property type="entry name" value="SEPTIN"/>
    <property type="match status" value="1"/>
</dbReference>
<proteinExistence type="predicted"/>